<feature type="domain" description="MaoC-like" evidence="2">
    <location>
        <begin position="13"/>
        <end position="132"/>
    </location>
</feature>
<dbReference type="Gene3D" id="3.10.129.10">
    <property type="entry name" value="Hotdog Thioesterase"/>
    <property type="match status" value="1"/>
</dbReference>
<sequence>MKTIGSAEQAIAAIGAELGVSRWFEVDQSRIDQFADVTVDHQWIHVDVERAKTESPYGTTIAHGFLTLSLIPGLSKDNYRVQNAKMGINYGLNKVRFLAPVTAGSRVRVRSELADAVRDGDDTVNLTVRHTVEVDGSQKPAAVAELIARYVFR</sequence>
<organism evidence="3 4">
    <name type="scientific">Mycobacterium arosiense ATCC BAA-1401 = DSM 45069</name>
    <dbReference type="NCBI Taxonomy" id="1265311"/>
    <lineage>
        <taxon>Bacteria</taxon>
        <taxon>Bacillati</taxon>
        <taxon>Actinomycetota</taxon>
        <taxon>Actinomycetes</taxon>
        <taxon>Mycobacteriales</taxon>
        <taxon>Mycobacteriaceae</taxon>
        <taxon>Mycobacterium</taxon>
        <taxon>Mycobacterium avium complex (MAC)</taxon>
    </lineage>
</organism>
<dbReference type="EMBL" id="MVHG01000005">
    <property type="protein sequence ID" value="ORA19890.1"/>
    <property type="molecule type" value="Genomic_DNA"/>
</dbReference>
<dbReference type="RefSeq" id="WP_083063275.1">
    <property type="nucleotide sequence ID" value="NZ_MVHG01000005.1"/>
</dbReference>
<dbReference type="OrthoDB" id="9801735at2"/>
<name>A0A1W9ZQ26_MYCAI</name>
<comment type="caution">
    <text evidence="3">The sequence shown here is derived from an EMBL/GenBank/DDBJ whole genome shotgun (WGS) entry which is preliminary data.</text>
</comment>
<dbReference type="InterPro" id="IPR039375">
    <property type="entry name" value="NodN-like"/>
</dbReference>
<keyword evidence="4" id="KW-1185">Reference proteome</keyword>
<dbReference type="SUPFAM" id="SSF54637">
    <property type="entry name" value="Thioesterase/thiol ester dehydrase-isomerase"/>
    <property type="match status" value="1"/>
</dbReference>
<dbReference type="AlphaFoldDB" id="A0A1W9ZQ26"/>
<dbReference type="Pfam" id="PF01575">
    <property type="entry name" value="MaoC_dehydratas"/>
    <property type="match status" value="1"/>
</dbReference>
<dbReference type="InterPro" id="IPR002539">
    <property type="entry name" value="MaoC-like_dom"/>
</dbReference>
<comment type="similarity">
    <text evidence="1">Belongs to the enoyl-CoA hydratase/isomerase family.</text>
</comment>
<evidence type="ECO:0000313" key="3">
    <source>
        <dbReference type="EMBL" id="ORA19890.1"/>
    </source>
</evidence>
<dbReference type="PANTHER" id="PTHR42993:SF1">
    <property type="entry name" value="MAOC-LIKE DEHYDRATASE DOMAIN-CONTAINING PROTEIN"/>
    <property type="match status" value="1"/>
</dbReference>
<dbReference type="Proteomes" id="UP000192707">
    <property type="component" value="Unassembled WGS sequence"/>
</dbReference>
<reference evidence="3 4" key="1">
    <citation type="submission" date="2016-12" db="EMBL/GenBank/DDBJ databases">
        <title>The new phylogeny of genus Mycobacterium.</title>
        <authorList>
            <person name="Tortoli E."/>
            <person name="Trovato A."/>
            <person name="Cirillo D.M."/>
        </authorList>
    </citation>
    <scope>NUCLEOTIDE SEQUENCE [LARGE SCALE GENOMIC DNA]</scope>
    <source>
        <strain evidence="3 4">DSM 45069</strain>
    </source>
</reference>
<dbReference type="InterPro" id="IPR029069">
    <property type="entry name" value="HotDog_dom_sf"/>
</dbReference>
<proteinExistence type="inferred from homology"/>
<evidence type="ECO:0000259" key="2">
    <source>
        <dbReference type="Pfam" id="PF01575"/>
    </source>
</evidence>
<evidence type="ECO:0000313" key="4">
    <source>
        <dbReference type="Proteomes" id="UP000192707"/>
    </source>
</evidence>
<dbReference type="CDD" id="cd03450">
    <property type="entry name" value="NodN"/>
    <property type="match status" value="1"/>
</dbReference>
<evidence type="ECO:0000256" key="1">
    <source>
        <dbReference type="ARBA" id="ARBA00005254"/>
    </source>
</evidence>
<protein>
    <submittedName>
        <fullName evidence="3">Enoyl-CoA hydratase</fullName>
    </submittedName>
</protein>
<gene>
    <name evidence="3" type="ORF">BST14_03955</name>
</gene>
<dbReference type="PANTHER" id="PTHR42993">
    <property type="entry name" value="MAOC-LIKE DEHYDRATASE DOMAIN-CONTAINING PROTEIN"/>
    <property type="match status" value="1"/>
</dbReference>
<accession>A0A1W9ZQ26</accession>